<dbReference type="SUPFAM" id="SSF54292">
    <property type="entry name" value="2Fe-2S ferredoxin-like"/>
    <property type="match status" value="1"/>
</dbReference>
<dbReference type="RefSeq" id="WP_089959900.1">
    <property type="nucleotide sequence ID" value="NZ_FNAV01000008.1"/>
</dbReference>
<protein>
    <submittedName>
        <fullName evidence="2">2Fe-2S iron-sulfur cluster binding domain-containing protein</fullName>
    </submittedName>
</protein>
<dbReference type="Gene3D" id="3.10.20.440">
    <property type="entry name" value="2Fe-2S iron-sulphur cluster binding domain, sarcosine oxidase, alpha subunit, N-terminal domain"/>
    <property type="match status" value="1"/>
</dbReference>
<dbReference type="InterPro" id="IPR042204">
    <property type="entry name" value="2Fe-2S-bd_N"/>
</dbReference>
<dbReference type="Proteomes" id="UP000198994">
    <property type="component" value="Unassembled WGS sequence"/>
</dbReference>
<gene>
    <name evidence="2" type="ORF">SAMN04488105_10886</name>
</gene>
<reference evidence="3" key="1">
    <citation type="submission" date="2016-10" db="EMBL/GenBank/DDBJ databases">
        <authorList>
            <person name="Varghese N."/>
            <person name="Submissions S."/>
        </authorList>
    </citation>
    <scope>NUCLEOTIDE SEQUENCE [LARGE SCALE GENOMIC DNA]</scope>
    <source>
        <strain evidence="3">DSM 10146</strain>
    </source>
</reference>
<evidence type="ECO:0000256" key="1">
    <source>
        <dbReference type="ARBA" id="ARBA00023002"/>
    </source>
</evidence>
<dbReference type="OrthoDB" id="573392at2"/>
<dbReference type="STRING" id="282683.SAMN04488105_10886"/>
<dbReference type="InterPro" id="IPR036010">
    <property type="entry name" value="2Fe-2S_ferredoxin-like_sf"/>
</dbReference>
<dbReference type="GO" id="GO:0016491">
    <property type="term" value="F:oxidoreductase activity"/>
    <property type="evidence" value="ECO:0007669"/>
    <property type="project" value="UniProtKB-KW"/>
</dbReference>
<dbReference type="GO" id="GO:0051536">
    <property type="term" value="F:iron-sulfur cluster binding"/>
    <property type="evidence" value="ECO:0007669"/>
    <property type="project" value="InterPro"/>
</dbReference>
<proteinExistence type="predicted"/>
<evidence type="ECO:0000313" key="2">
    <source>
        <dbReference type="EMBL" id="SDE82527.1"/>
    </source>
</evidence>
<dbReference type="EMBL" id="FNAV01000008">
    <property type="protein sequence ID" value="SDE82527.1"/>
    <property type="molecule type" value="Genomic_DNA"/>
</dbReference>
<name>A0A1G7G358_9RHOB</name>
<accession>A0A1G7G358</accession>
<evidence type="ECO:0000313" key="3">
    <source>
        <dbReference type="Proteomes" id="UP000198994"/>
    </source>
</evidence>
<keyword evidence="3" id="KW-1185">Reference proteome</keyword>
<dbReference type="Pfam" id="PF13510">
    <property type="entry name" value="Fer2_4"/>
    <property type="match status" value="1"/>
</dbReference>
<keyword evidence="1" id="KW-0560">Oxidoreductase</keyword>
<dbReference type="AlphaFoldDB" id="A0A1G7G358"/>
<organism evidence="2 3">
    <name type="scientific">Salipiger thiooxidans</name>
    <dbReference type="NCBI Taxonomy" id="282683"/>
    <lineage>
        <taxon>Bacteria</taxon>
        <taxon>Pseudomonadati</taxon>
        <taxon>Pseudomonadota</taxon>
        <taxon>Alphaproteobacteria</taxon>
        <taxon>Rhodobacterales</taxon>
        <taxon>Roseobacteraceae</taxon>
        <taxon>Salipiger</taxon>
    </lineage>
</organism>
<sequence length="93" mass="9974">MYTRTEPLRQPVQFSFEGQPLQAEAGETLAAALLAGNVGAFRTTPVSGSDRAAYCMMGACFECLVTIDGTPNRQACMTEVRDGMVVTRQRGPA</sequence>